<organism evidence="2 3">
    <name type="scientific">Stenotrophomonas maltophilia</name>
    <name type="common">Pseudomonas maltophilia</name>
    <name type="synonym">Xanthomonas maltophilia</name>
    <dbReference type="NCBI Taxonomy" id="40324"/>
    <lineage>
        <taxon>Bacteria</taxon>
        <taxon>Pseudomonadati</taxon>
        <taxon>Pseudomonadota</taxon>
        <taxon>Gammaproteobacteria</taxon>
        <taxon>Lysobacterales</taxon>
        <taxon>Lysobacteraceae</taxon>
        <taxon>Stenotrophomonas</taxon>
        <taxon>Stenotrophomonas maltophilia group</taxon>
    </lineage>
</organism>
<feature type="compositionally biased region" description="Pro residues" evidence="1">
    <location>
        <begin position="200"/>
        <end position="216"/>
    </location>
</feature>
<evidence type="ECO:0000313" key="2">
    <source>
        <dbReference type="EMBL" id="MDZ5766864.1"/>
    </source>
</evidence>
<dbReference type="AlphaFoldDB" id="A0AAJ2TPK7"/>
<protein>
    <submittedName>
        <fullName evidence="2">Uncharacterized protein</fullName>
    </submittedName>
</protein>
<reference evidence="2" key="1">
    <citation type="submission" date="2023-12" db="EMBL/GenBank/DDBJ databases">
        <title>'Antibacterial potential of Stenotrophomonas maltophilia cystic fibrosis isolates' (manuscript under preparation).</title>
        <authorList>
            <person name="Crisan C.V."/>
            <person name="Pettis M."/>
            <person name="Goldberg J.B."/>
        </authorList>
    </citation>
    <scope>NUCLEOTIDE SEQUENCE</scope>
    <source>
        <strain evidence="2">CCV129</strain>
    </source>
</reference>
<feature type="region of interest" description="Disordered" evidence="1">
    <location>
        <begin position="194"/>
        <end position="217"/>
    </location>
</feature>
<evidence type="ECO:0000313" key="3">
    <source>
        <dbReference type="Proteomes" id="UP001288387"/>
    </source>
</evidence>
<dbReference type="EMBL" id="JAXRVB010000042">
    <property type="protein sequence ID" value="MDZ5766864.1"/>
    <property type="molecule type" value="Genomic_DNA"/>
</dbReference>
<gene>
    <name evidence="2" type="ORF">U4I38_20555</name>
</gene>
<dbReference type="RefSeq" id="WP_143567644.1">
    <property type="nucleotide sequence ID" value="NZ_JAKJQX010000002.1"/>
</dbReference>
<comment type="caution">
    <text evidence="2">The sequence shown here is derived from an EMBL/GenBank/DDBJ whole genome shotgun (WGS) entry which is preliminary data.</text>
</comment>
<dbReference type="Proteomes" id="UP001288387">
    <property type="component" value="Unassembled WGS sequence"/>
</dbReference>
<name>A0AAJ2TPK7_STEMA</name>
<accession>A0AAJ2TPK7</accession>
<evidence type="ECO:0000256" key="1">
    <source>
        <dbReference type="SAM" id="MobiDB-lite"/>
    </source>
</evidence>
<sequence>MSNNLDWLNGLAEGQADFDAAIRQLDSKFSGVSNFLAWRETVLMAQSKYPSDMPGVSAPPLYVAHRWLQLAEAGCLDVRVDPARGLIVEEKLGDDSARLGPSSEVIRNQISKLIFKKLNELPDGRMLQIYELAHAFQTATKKRLADYQQELEEVIEDLSEKSYIQHRTRGLGGMILFCKGIDFDVWQDEIMSTRSRPAAAPSPSPSPSPSPIPAPAAPASHTYIFHAPVASVQTGANAVAHVQQTADQSQFAELKSALEAVLAELAKSNLPADEREDVRELVRTTITEVEKEKPNKLTVRTMLGGIATTVQTLGSSSDAYKVFKAAAAVVGVTLP</sequence>
<proteinExistence type="predicted"/>